<evidence type="ECO:0000256" key="1">
    <source>
        <dbReference type="SAM" id="MobiDB-lite"/>
    </source>
</evidence>
<protein>
    <recommendedName>
        <fullName evidence="4">4Fe-4S Wbl-type domain-containing protein</fullName>
    </recommendedName>
</protein>
<gene>
    <name evidence="2" type="ORF">HFV08_09775</name>
</gene>
<evidence type="ECO:0000313" key="3">
    <source>
        <dbReference type="Proteomes" id="UP000772196"/>
    </source>
</evidence>
<evidence type="ECO:0000313" key="2">
    <source>
        <dbReference type="EMBL" id="NKI41523.1"/>
    </source>
</evidence>
<dbReference type="EMBL" id="JAAWWP010000004">
    <property type="protein sequence ID" value="NKI41523.1"/>
    <property type="molecule type" value="Genomic_DNA"/>
</dbReference>
<organism evidence="2 3">
    <name type="scientific">Streptomyces physcomitrii</name>
    <dbReference type="NCBI Taxonomy" id="2724184"/>
    <lineage>
        <taxon>Bacteria</taxon>
        <taxon>Bacillati</taxon>
        <taxon>Actinomycetota</taxon>
        <taxon>Actinomycetes</taxon>
        <taxon>Kitasatosporales</taxon>
        <taxon>Streptomycetaceae</taxon>
        <taxon>Streptomyces</taxon>
    </lineage>
</organism>
<feature type="compositionally biased region" description="Basic and acidic residues" evidence="1">
    <location>
        <begin position="80"/>
        <end position="101"/>
    </location>
</feature>
<feature type="region of interest" description="Disordered" evidence="1">
    <location>
        <begin position="74"/>
        <end position="101"/>
    </location>
</feature>
<accession>A0ABX1H0J5</accession>
<reference evidence="2 3" key="1">
    <citation type="submission" date="2020-04" db="EMBL/GenBank/DDBJ databases">
        <title>Phylogenetic Diversity and Antibacterial Activity against Ralstonia solanacearum of Endophytic Actinomycete Isolated from Moss.</title>
        <authorList>
            <person name="Zhuang X."/>
        </authorList>
    </citation>
    <scope>NUCLEOTIDE SEQUENCE [LARGE SCALE GENOMIC DNA]</scope>
    <source>
        <strain evidence="2 3">LD120</strain>
    </source>
</reference>
<comment type="caution">
    <text evidence="2">The sequence shown here is derived from an EMBL/GenBank/DDBJ whole genome shotgun (WGS) entry which is preliminary data.</text>
</comment>
<proteinExistence type="predicted"/>
<evidence type="ECO:0008006" key="4">
    <source>
        <dbReference type="Google" id="ProtNLM"/>
    </source>
</evidence>
<keyword evidence="3" id="KW-1185">Reference proteome</keyword>
<sequence length="101" mass="11548">MSRTDRTKPLWVRYAEHDPRPVHDHREGGCDLPPAPGREVADTRCRWEHPGVLVFGHSCCSGCGERSCTAEWQGMRKSANRKERYAGRREARRQASGESRD</sequence>
<name>A0ABX1H0J5_9ACTN</name>
<dbReference type="Proteomes" id="UP000772196">
    <property type="component" value="Unassembled WGS sequence"/>
</dbReference>